<evidence type="ECO:0000313" key="15">
    <source>
        <dbReference type="Proteomes" id="UP000823611"/>
    </source>
</evidence>
<dbReference type="InterPro" id="IPR011856">
    <property type="entry name" value="tRNA_endonuc-like_dom_sf"/>
</dbReference>
<dbReference type="GO" id="GO:0006281">
    <property type="term" value="P:DNA repair"/>
    <property type="evidence" value="ECO:0007669"/>
    <property type="project" value="UniProtKB-UniRule"/>
</dbReference>
<keyword evidence="9 13" id="KW-0233">DNA recombination</keyword>
<feature type="binding site" evidence="13">
    <location>
        <position position="64"/>
    </location>
    <ligand>
        <name>Mg(2+)</name>
        <dbReference type="ChEBI" id="CHEBI:18420"/>
    </ligand>
</feature>
<comment type="catalytic activity">
    <reaction evidence="13">
        <text>Endonucleolytic cleavage at a junction such as a reciprocal single-stranded crossover between two homologous DNA duplexes (Holliday junction).</text>
        <dbReference type="EC" id="3.1.21.10"/>
    </reaction>
</comment>
<evidence type="ECO:0000256" key="5">
    <source>
        <dbReference type="ARBA" id="ARBA00022759"/>
    </source>
</evidence>
<keyword evidence="10 13" id="KW-0234">DNA repair</keyword>
<evidence type="ECO:0000256" key="11">
    <source>
        <dbReference type="ARBA" id="ARBA00023447"/>
    </source>
</evidence>
<comment type="function">
    <text evidence="13">Endonuclease that resolves Holliday junction intermediates in genetic recombination. Cleaves mobile four-strand junctions by introducing symmetrical nicks in paired strands. Promotes annealing of linear ssDNA with homologous dsDNA. Required for DNA repair, homologous recombination and chromosome segregation.</text>
</comment>
<feature type="binding site" evidence="13">
    <location>
        <position position="62"/>
    </location>
    <ligand>
        <name>Mg(2+)</name>
        <dbReference type="ChEBI" id="CHEBI:18420"/>
    </ligand>
</feature>
<dbReference type="Proteomes" id="UP000823611">
    <property type="component" value="Unassembled WGS sequence"/>
</dbReference>
<sequence>MGYWNSRGLRGSGFEDLINFSNDIYRQKNIALIQKIPTPITPIEVDNKKHTITLAYFEKQSTVDYIGAVQGIPICFDAKETAKKHLPIQNIHSHQLEFMEDFIKQQGVAFLLVNFSSLNEIYFLPFEVLKEYWENALNGGRKSIPYDAFEKKYKLNTKNGTINYLEAVNEYLKTR</sequence>
<dbReference type="CDD" id="cd22354">
    <property type="entry name" value="RecU-like"/>
    <property type="match status" value="1"/>
</dbReference>
<reference evidence="14" key="1">
    <citation type="submission" date="2020-10" db="EMBL/GenBank/DDBJ databases">
        <authorList>
            <person name="Gilroy R."/>
        </authorList>
    </citation>
    <scope>NUCLEOTIDE SEQUENCE</scope>
    <source>
        <strain evidence="14">F6-4510</strain>
    </source>
</reference>
<organism evidence="14 15">
    <name type="scientific">Candidatus Fimicola merdigallinarum</name>
    <dbReference type="NCBI Taxonomy" id="2840819"/>
    <lineage>
        <taxon>Bacteria</taxon>
        <taxon>Bacillati</taxon>
        <taxon>Bacillota</taxon>
        <taxon>Clostridia</taxon>
        <taxon>Lachnospirales</taxon>
        <taxon>Lachnospiraceae</taxon>
        <taxon>Lachnospiraceae incertae sedis</taxon>
        <taxon>Candidatus Fimicola</taxon>
    </lineage>
</organism>
<dbReference type="PIRSF" id="PIRSF037785">
    <property type="entry name" value="RecU"/>
    <property type="match status" value="1"/>
</dbReference>
<comment type="cofactor">
    <cofactor evidence="13">
        <name>Mg(2+)</name>
        <dbReference type="ChEBI" id="CHEBI:18420"/>
    </cofactor>
    <text evidence="13">Binds 1 Mg(2+) ion per subunit.</text>
</comment>
<dbReference type="GO" id="GO:0007059">
    <property type="term" value="P:chromosome segregation"/>
    <property type="evidence" value="ECO:0007669"/>
    <property type="project" value="UniProtKB-UniRule"/>
</dbReference>
<dbReference type="InterPro" id="IPR011335">
    <property type="entry name" value="Restrct_endonuc-II-like"/>
</dbReference>
<name>A0A9D9DVT1_9FIRM</name>
<evidence type="ECO:0000256" key="3">
    <source>
        <dbReference type="ARBA" id="ARBA00022722"/>
    </source>
</evidence>
<keyword evidence="6 13" id="KW-0227">DNA damage</keyword>
<comment type="caution">
    <text evidence="14">The sequence shown here is derived from an EMBL/GenBank/DDBJ whole genome shotgun (WGS) entry which is preliminary data.</text>
</comment>
<keyword evidence="2 13" id="KW-0963">Cytoplasm</keyword>
<dbReference type="EC" id="3.1.21.10" evidence="13"/>
<keyword evidence="8 13" id="KW-0460">Magnesium</keyword>
<dbReference type="GO" id="GO:0006310">
    <property type="term" value="P:DNA recombination"/>
    <property type="evidence" value="ECO:0007669"/>
    <property type="project" value="UniProtKB-UniRule"/>
</dbReference>
<evidence type="ECO:0000256" key="6">
    <source>
        <dbReference type="ARBA" id="ARBA00022763"/>
    </source>
</evidence>
<comment type="subcellular location">
    <subcellularLocation>
        <location evidence="1 13">Cytoplasm</location>
    </subcellularLocation>
</comment>
<protein>
    <recommendedName>
        <fullName evidence="12 13">Holliday junction resolvase RecU</fullName>
        <ecNumber evidence="13">3.1.21.10</ecNumber>
    </recommendedName>
    <alternativeName>
        <fullName evidence="13">Recombination protein U homolog</fullName>
    </alternativeName>
</protein>
<evidence type="ECO:0000313" key="14">
    <source>
        <dbReference type="EMBL" id="MBO8435032.1"/>
    </source>
</evidence>
<evidence type="ECO:0000256" key="10">
    <source>
        <dbReference type="ARBA" id="ARBA00023204"/>
    </source>
</evidence>
<dbReference type="EMBL" id="JADIMX010000128">
    <property type="protein sequence ID" value="MBO8435032.1"/>
    <property type="molecule type" value="Genomic_DNA"/>
</dbReference>
<dbReference type="Pfam" id="PF03838">
    <property type="entry name" value="RecU"/>
    <property type="match status" value="1"/>
</dbReference>
<evidence type="ECO:0000256" key="13">
    <source>
        <dbReference type="HAMAP-Rule" id="MF_00130"/>
    </source>
</evidence>
<evidence type="ECO:0000256" key="2">
    <source>
        <dbReference type="ARBA" id="ARBA00022490"/>
    </source>
</evidence>
<evidence type="ECO:0000256" key="8">
    <source>
        <dbReference type="ARBA" id="ARBA00022842"/>
    </source>
</evidence>
<dbReference type="SUPFAM" id="SSF52980">
    <property type="entry name" value="Restriction endonuclease-like"/>
    <property type="match status" value="1"/>
</dbReference>
<evidence type="ECO:0000256" key="4">
    <source>
        <dbReference type="ARBA" id="ARBA00022723"/>
    </source>
</evidence>
<dbReference type="GO" id="GO:0003676">
    <property type="term" value="F:nucleic acid binding"/>
    <property type="evidence" value="ECO:0007669"/>
    <property type="project" value="InterPro"/>
</dbReference>
<evidence type="ECO:0000256" key="7">
    <source>
        <dbReference type="ARBA" id="ARBA00022801"/>
    </source>
</evidence>
<gene>
    <name evidence="13" type="primary">recU</name>
    <name evidence="14" type="ORF">IAC55_06910</name>
</gene>
<dbReference type="AlphaFoldDB" id="A0A9D9DVT1"/>
<feature type="site" description="Transition state stabilizer" evidence="13">
    <location>
        <position position="79"/>
    </location>
</feature>
<keyword evidence="5 13" id="KW-0255">Endonuclease</keyword>
<feature type="binding site" evidence="13">
    <location>
        <position position="77"/>
    </location>
    <ligand>
        <name>Mg(2+)</name>
        <dbReference type="ChEBI" id="CHEBI:18420"/>
    </ligand>
</feature>
<keyword evidence="3 13" id="KW-0540">Nuclease</keyword>
<dbReference type="HAMAP" id="MF_00130">
    <property type="entry name" value="RecU"/>
    <property type="match status" value="1"/>
</dbReference>
<accession>A0A9D9DVT1</accession>
<evidence type="ECO:0000256" key="12">
    <source>
        <dbReference type="ARBA" id="ARBA00029523"/>
    </source>
</evidence>
<evidence type="ECO:0000256" key="1">
    <source>
        <dbReference type="ARBA" id="ARBA00004496"/>
    </source>
</evidence>
<dbReference type="GO" id="GO:0000287">
    <property type="term" value="F:magnesium ion binding"/>
    <property type="evidence" value="ECO:0007669"/>
    <property type="project" value="UniProtKB-UniRule"/>
</dbReference>
<dbReference type="InterPro" id="IPR004612">
    <property type="entry name" value="Resolv_RecU"/>
</dbReference>
<dbReference type="GO" id="GO:0008821">
    <property type="term" value="F:crossover junction DNA endonuclease activity"/>
    <property type="evidence" value="ECO:0007669"/>
    <property type="project" value="UniProtKB-EC"/>
</dbReference>
<evidence type="ECO:0000256" key="9">
    <source>
        <dbReference type="ARBA" id="ARBA00023172"/>
    </source>
</evidence>
<keyword evidence="7 13" id="KW-0378">Hydrolase</keyword>
<comment type="similarity">
    <text evidence="11 13">Belongs to the RecU family.</text>
</comment>
<proteinExistence type="inferred from homology"/>
<dbReference type="Gene3D" id="3.40.1350.10">
    <property type="match status" value="1"/>
</dbReference>
<feature type="binding site" evidence="13">
    <location>
        <position position="95"/>
    </location>
    <ligand>
        <name>Mg(2+)</name>
        <dbReference type="ChEBI" id="CHEBI:18420"/>
    </ligand>
</feature>
<keyword evidence="4 13" id="KW-0479">Metal-binding</keyword>
<reference evidence="14" key="2">
    <citation type="journal article" date="2021" name="PeerJ">
        <title>Extensive microbial diversity within the chicken gut microbiome revealed by metagenomics and culture.</title>
        <authorList>
            <person name="Gilroy R."/>
            <person name="Ravi A."/>
            <person name="Getino M."/>
            <person name="Pursley I."/>
            <person name="Horton D.L."/>
            <person name="Alikhan N.F."/>
            <person name="Baker D."/>
            <person name="Gharbi K."/>
            <person name="Hall N."/>
            <person name="Watson M."/>
            <person name="Adriaenssens E.M."/>
            <person name="Foster-Nyarko E."/>
            <person name="Jarju S."/>
            <person name="Secka A."/>
            <person name="Antonio M."/>
            <person name="Oren A."/>
            <person name="Chaudhuri R.R."/>
            <person name="La Ragione R."/>
            <person name="Hildebrand F."/>
            <person name="Pallen M.J."/>
        </authorList>
    </citation>
    <scope>NUCLEOTIDE SEQUENCE</scope>
    <source>
        <strain evidence="14">F6-4510</strain>
    </source>
</reference>
<dbReference type="GO" id="GO:0005737">
    <property type="term" value="C:cytoplasm"/>
    <property type="evidence" value="ECO:0007669"/>
    <property type="project" value="UniProtKB-SubCell"/>
</dbReference>